<dbReference type="GO" id="GO:0051301">
    <property type="term" value="P:cell division"/>
    <property type="evidence" value="ECO:0007669"/>
    <property type="project" value="UniProtKB-KW"/>
</dbReference>
<dbReference type="SMART" id="SM00382">
    <property type="entry name" value="AAA"/>
    <property type="match status" value="1"/>
</dbReference>
<keyword evidence="4" id="KW-0132">Cell division</keyword>
<dbReference type="Pfam" id="PF01580">
    <property type="entry name" value="FtsK_SpoIIIE"/>
    <property type="match status" value="1"/>
</dbReference>
<keyword evidence="10" id="KW-0238">DNA-binding</keyword>
<keyword evidence="6 14" id="KW-0547">Nucleotide-binding</keyword>
<dbReference type="InterPro" id="IPR041027">
    <property type="entry name" value="FtsK_alpha"/>
</dbReference>
<dbReference type="Gene3D" id="1.10.10.10">
    <property type="entry name" value="Winged helix-like DNA-binding domain superfamily/Winged helix DNA-binding domain"/>
    <property type="match status" value="1"/>
</dbReference>
<comment type="subunit">
    <text evidence="13">Homohexamer. Forms a ring that surrounds DNA.</text>
</comment>
<evidence type="ECO:0000256" key="9">
    <source>
        <dbReference type="ARBA" id="ARBA00022989"/>
    </source>
</evidence>
<dbReference type="InterPro" id="IPR027417">
    <property type="entry name" value="P-loop_NTPase"/>
</dbReference>
<dbReference type="GO" id="GO:0005886">
    <property type="term" value="C:plasma membrane"/>
    <property type="evidence" value="ECO:0007669"/>
    <property type="project" value="UniProtKB-SubCell"/>
</dbReference>
<feature type="transmembrane region" description="Helical" evidence="16">
    <location>
        <begin position="84"/>
        <end position="101"/>
    </location>
</feature>
<feature type="transmembrane region" description="Helical" evidence="16">
    <location>
        <begin position="157"/>
        <end position="181"/>
    </location>
</feature>
<evidence type="ECO:0000256" key="5">
    <source>
        <dbReference type="ARBA" id="ARBA00022692"/>
    </source>
</evidence>
<dbReference type="InterPro" id="IPR003593">
    <property type="entry name" value="AAA+_ATPase"/>
</dbReference>
<dbReference type="RefSeq" id="WP_191615134.1">
    <property type="nucleotide sequence ID" value="NZ_JACYFG010000002.1"/>
</dbReference>
<evidence type="ECO:0000313" key="18">
    <source>
        <dbReference type="EMBL" id="MBD5778005.1"/>
    </source>
</evidence>
<evidence type="ECO:0000313" key="19">
    <source>
        <dbReference type="Proteomes" id="UP000622317"/>
    </source>
</evidence>
<dbReference type="Gene3D" id="3.30.980.40">
    <property type="match status" value="1"/>
</dbReference>
<keyword evidence="5 16" id="KW-0812">Transmembrane</keyword>
<evidence type="ECO:0000256" key="13">
    <source>
        <dbReference type="ARBA" id="ARBA00025923"/>
    </source>
</evidence>
<evidence type="ECO:0000256" key="6">
    <source>
        <dbReference type="ARBA" id="ARBA00022741"/>
    </source>
</evidence>
<feature type="transmembrane region" description="Helical" evidence="16">
    <location>
        <begin position="108"/>
        <end position="127"/>
    </location>
</feature>
<keyword evidence="8 14" id="KW-0067">ATP-binding</keyword>
<dbReference type="Pfam" id="PF17854">
    <property type="entry name" value="FtsK_alpha"/>
    <property type="match status" value="1"/>
</dbReference>
<dbReference type="GO" id="GO:0007059">
    <property type="term" value="P:chromosome segregation"/>
    <property type="evidence" value="ECO:0007669"/>
    <property type="project" value="UniProtKB-KW"/>
</dbReference>
<evidence type="ECO:0000256" key="4">
    <source>
        <dbReference type="ARBA" id="ARBA00022618"/>
    </source>
</evidence>
<sequence>MAKKRTSTKEPESDIKQASMKSRFIWAGLCFLIAVLLALALGDYTPYQVSIGKSVGSTNPNENNMVGILGAESAEKLIAAFGRMSWFVPLFVGWLGGAFLARDRRNKVVLSIVMLVAMVTGSGLFTATGTTFANPEVYVTGTGGTAGNLLYNNLLHVYLGTVGSAVILGAIYLACLTMIVFPSLPESGDFFRESLAQWRERRSAAAEERREAKRLAKIAAKEEKQRLKEEKAEAKRLAQEEREATKALIREAKGKKAAEPEIDPEPRIKVNIPTTKKAAPQPEPEEDEPKKKTLGEVLKIVAPEKTKKARTATLPVASGNYTFPKLDLLAELEAPEGANSEEEHTENAERLKQTLKEFGVDVTMGEIHIGPVITRYEVYPAPGVRVEKISNLDKNIALGMRAVSVRILAPVPGKGCVGIEVPNQVPMPVGIREILESEDWVKSKAEIPIALGRDVSGKPIISDLTKMPHLLIAGATGAGKTVCINAIITSLLFHSSPENLRFIMVDPKIVEMKVFNSLPHMLIPVVTDPKKVPGALKWLLNEMESRYEMFAKVGVRNIAGFNGRKKPEKEKTEEEKLEEELQSELEIKVPRDEGVLDEIPDKLPYIVCIVDELADLMMVAPADIETGIARLAQLARAAGIHLVLATQRPSVNVITGVIKANLPCRISFQVSSKIDSRTILDGGGAEQLIGRGDMLFSPPGSSRLVRSQGAFVSDEEIADIVEFLKANGPPKFAEEVQKQIEAGDELDLGGGGEGGDDGDELFSKAIDVLRSTKRASTSMLQRRLRIGYNRAANLMDQLEDRGIVGPENGSSPREILVDLDSM</sequence>
<feature type="transmembrane region" description="Helical" evidence="16">
    <location>
        <begin position="24"/>
        <end position="42"/>
    </location>
</feature>
<dbReference type="SUPFAM" id="SSF52540">
    <property type="entry name" value="P-loop containing nucleoside triphosphate hydrolases"/>
    <property type="match status" value="1"/>
</dbReference>
<dbReference type="SMART" id="SM00843">
    <property type="entry name" value="Ftsk_gamma"/>
    <property type="match status" value="1"/>
</dbReference>
<keyword evidence="19" id="KW-1185">Reference proteome</keyword>
<name>A0A927IG50_9BACT</name>
<comment type="subcellular location">
    <subcellularLocation>
        <location evidence="1">Cell membrane</location>
        <topology evidence="1">Multi-pass membrane protein</topology>
    </subcellularLocation>
</comment>
<keyword evidence="9 16" id="KW-1133">Transmembrane helix</keyword>
<evidence type="ECO:0000256" key="10">
    <source>
        <dbReference type="ARBA" id="ARBA00023125"/>
    </source>
</evidence>
<gene>
    <name evidence="18" type="ORF">IEN85_00665</name>
</gene>
<dbReference type="SUPFAM" id="SSF46785">
    <property type="entry name" value="Winged helix' DNA-binding domain"/>
    <property type="match status" value="1"/>
</dbReference>
<dbReference type="EMBL" id="JACYFG010000002">
    <property type="protein sequence ID" value="MBD5778005.1"/>
    <property type="molecule type" value="Genomic_DNA"/>
</dbReference>
<organism evidence="18 19">
    <name type="scientific">Pelagicoccus enzymogenes</name>
    <dbReference type="NCBI Taxonomy" id="2773457"/>
    <lineage>
        <taxon>Bacteria</taxon>
        <taxon>Pseudomonadati</taxon>
        <taxon>Verrucomicrobiota</taxon>
        <taxon>Opitutia</taxon>
        <taxon>Puniceicoccales</taxon>
        <taxon>Pelagicoccaceae</taxon>
        <taxon>Pelagicoccus</taxon>
    </lineage>
</organism>
<dbReference type="AlphaFoldDB" id="A0A927IG50"/>
<evidence type="ECO:0000256" key="2">
    <source>
        <dbReference type="ARBA" id="ARBA00006474"/>
    </source>
</evidence>
<keyword evidence="7" id="KW-0159">Chromosome partition</keyword>
<dbReference type="PANTHER" id="PTHR22683:SF41">
    <property type="entry name" value="DNA TRANSLOCASE FTSK"/>
    <property type="match status" value="1"/>
</dbReference>
<feature type="region of interest" description="Disordered" evidence="15">
    <location>
        <begin position="270"/>
        <end position="291"/>
    </location>
</feature>
<dbReference type="GO" id="GO:0005524">
    <property type="term" value="F:ATP binding"/>
    <property type="evidence" value="ECO:0007669"/>
    <property type="project" value="UniProtKB-UniRule"/>
</dbReference>
<keyword evidence="3" id="KW-1003">Cell membrane</keyword>
<comment type="similarity">
    <text evidence="2">Belongs to the FtsK/SpoIIIE/SftA family.</text>
</comment>
<evidence type="ECO:0000256" key="16">
    <source>
        <dbReference type="SAM" id="Phobius"/>
    </source>
</evidence>
<dbReference type="InterPro" id="IPR002543">
    <property type="entry name" value="FtsK_dom"/>
</dbReference>
<evidence type="ECO:0000256" key="11">
    <source>
        <dbReference type="ARBA" id="ARBA00023136"/>
    </source>
</evidence>
<feature type="region of interest" description="Disordered" evidence="15">
    <location>
        <begin position="222"/>
        <end position="241"/>
    </location>
</feature>
<dbReference type="Pfam" id="PF13491">
    <property type="entry name" value="FtsK_4TM"/>
    <property type="match status" value="1"/>
</dbReference>
<evidence type="ECO:0000256" key="7">
    <source>
        <dbReference type="ARBA" id="ARBA00022829"/>
    </source>
</evidence>
<accession>A0A927IG50</accession>
<dbReference type="InterPro" id="IPR036388">
    <property type="entry name" value="WH-like_DNA-bd_sf"/>
</dbReference>
<feature type="domain" description="FtsK" evidence="17">
    <location>
        <begin position="457"/>
        <end position="677"/>
    </location>
</feature>
<evidence type="ECO:0000256" key="12">
    <source>
        <dbReference type="ARBA" id="ARBA00023306"/>
    </source>
</evidence>
<reference evidence="18" key="1">
    <citation type="submission" date="2020-09" db="EMBL/GenBank/DDBJ databases">
        <title>Pelagicoccus enzymogenes sp. nov. with an EPS production, isolated from marine sediment.</title>
        <authorList>
            <person name="Feng X."/>
        </authorList>
    </citation>
    <scope>NUCLEOTIDE SEQUENCE</scope>
    <source>
        <strain evidence="18">NFK12</strain>
    </source>
</reference>
<dbReference type="InterPro" id="IPR036390">
    <property type="entry name" value="WH_DNA-bd_sf"/>
</dbReference>
<protein>
    <submittedName>
        <fullName evidence="18">DNA translocase FtsK 4TM domain-containing protein</fullName>
    </submittedName>
</protein>
<evidence type="ECO:0000256" key="8">
    <source>
        <dbReference type="ARBA" id="ARBA00022840"/>
    </source>
</evidence>
<dbReference type="Gene3D" id="3.40.50.300">
    <property type="entry name" value="P-loop containing nucleotide triphosphate hydrolases"/>
    <property type="match status" value="1"/>
</dbReference>
<dbReference type="Proteomes" id="UP000622317">
    <property type="component" value="Unassembled WGS sequence"/>
</dbReference>
<evidence type="ECO:0000259" key="17">
    <source>
        <dbReference type="PROSITE" id="PS50901"/>
    </source>
</evidence>
<dbReference type="GO" id="GO:0003677">
    <property type="term" value="F:DNA binding"/>
    <property type="evidence" value="ECO:0007669"/>
    <property type="project" value="UniProtKB-KW"/>
</dbReference>
<dbReference type="PANTHER" id="PTHR22683">
    <property type="entry name" value="SPORULATION PROTEIN RELATED"/>
    <property type="match status" value="1"/>
</dbReference>
<feature type="binding site" evidence="14">
    <location>
        <begin position="474"/>
        <end position="481"/>
    </location>
    <ligand>
        <name>ATP</name>
        <dbReference type="ChEBI" id="CHEBI:30616"/>
    </ligand>
</feature>
<dbReference type="InterPro" id="IPR025199">
    <property type="entry name" value="FtsK_4TM"/>
</dbReference>
<dbReference type="InterPro" id="IPR050206">
    <property type="entry name" value="FtsK/SpoIIIE/SftA"/>
</dbReference>
<dbReference type="PROSITE" id="PS50901">
    <property type="entry name" value="FTSK"/>
    <property type="match status" value="1"/>
</dbReference>
<dbReference type="Pfam" id="PF09397">
    <property type="entry name" value="FtsK_gamma"/>
    <property type="match status" value="1"/>
</dbReference>
<evidence type="ECO:0000256" key="3">
    <source>
        <dbReference type="ARBA" id="ARBA00022475"/>
    </source>
</evidence>
<keyword evidence="12" id="KW-0131">Cell cycle</keyword>
<evidence type="ECO:0000256" key="1">
    <source>
        <dbReference type="ARBA" id="ARBA00004651"/>
    </source>
</evidence>
<dbReference type="InterPro" id="IPR018541">
    <property type="entry name" value="Ftsk_gamma"/>
</dbReference>
<evidence type="ECO:0000256" key="14">
    <source>
        <dbReference type="PROSITE-ProRule" id="PRU00289"/>
    </source>
</evidence>
<comment type="caution">
    <text evidence="18">The sequence shown here is derived from an EMBL/GenBank/DDBJ whole genome shotgun (WGS) entry which is preliminary data.</text>
</comment>
<proteinExistence type="inferred from homology"/>
<evidence type="ECO:0000256" key="15">
    <source>
        <dbReference type="SAM" id="MobiDB-lite"/>
    </source>
</evidence>
<keyword evidence="11 16" id="KW-0472">Membrane</keyword>